<evidence type="ECO:0000313" key="3">
    <source>
        <dbReference type="WBParaSite" id="MhA1_Contig2667.frz3.gene7"/>
    </source>
</evidence>
<feature type="compositionally biased region" description="Basic residues" evidence="1">
    <location>
        <begin position="134"/>
        <end position="148"/>
    </location>
</feature>
<name>A0A1I8BK18_MELHA</name>
<sequence>MVHIPFDTRTVGYDDHHIHINQIGEGNNELIHYFTGLSPYQRGYGRQRGGGVGDVLRQFWRFLLPYAKSAGTAVAKEALDTGGRILESIGKPTPGTETSNTNLKEALVNEGKRGLDRLLEKGGIPKQFGTGIRARKSSIKGAKRKRQGHSPFSRQISHQLIVGKRPSLTQKKKRQKLDTFGLY</sequence>
<evidence type="ECO:0000256" key="1">
    <source>
        <dbReference type="SAM" id="MobiDB-lite"/>
    </source>
</evidence>
<dbReference type="WBParaSite" id="MhA1_Contig2667.frz3.gene7">
    <property type="protein sequence ID" value="MhA1_Contig2667.frz3.gene7"/>
    <property type="gene ID" value="MhA1_Contig2667.frz3.gene7"/>
</dbReference>
<keyword evidence="2" id="KW-1185">Reference proteome</keyword>
<dbReference type="AlphaFoldDB" id="A0A1I8BK18"/>
<protein>
    <submittedName>
        <fullName evidence="3">Uncharacterized protein</fullName>
    </submittedName>
</protein>
<evidence type="ECO:0000313" key="2">
    <source>
        <dbReference type="Proteomes" id="UP000095281"/>
    </source>
</evidence>
<proteinExistence type="predicted"/>
<organism evidence="2 3">
    <name type="scientific">Meloidogyne hapla</name>
    <name type="common">Root-knot nematode worm</name>
    <dbReference type="NCBI Taxonomy" id="6305"/>
    <lineage>
        <taxon>Eukaryota</taxon>
        <taxon>Metazoa</taxon>
        <taxon>Ecdysozoa</taxon>
        <taxon>Nematoda</taxon>
        <taxon>Chromadorea</taxon>
        <taxon>Rhabditida</taxon>
        <taxon>Tylenchina</taxon>
        <taxon>Tylenchomorpha</taxon>
        <taxon>Tylenchoidea</taxon>
        <taxon>Meloidogynidae</taxon>
        <taxon>Meloidogyninae</taxon>
        <taxon>Meloidogyne</taxon>
    </lineage>
</organism>
<reference evidence="3" key="1">
    <citation type="submission" date="2016-11" db="UniProtKB">
        <authorList>
            <consortium name="WormBaseParasite"/>
        </authorList>
    </citation>
    <scope>IDENTIFICATION</scope>
</reference>
<feature type="region of interest" description="Disordered" evidence="1">
    <location>
        <begin position="134"/>
        <end position="155"/>
    </location>
</feature>
<dbReference type="Proteomes" id="UP000095281">
    <property type="component" value="Unplaced"/>
</dbReference>
<accession>A0A1I8BK18</accession>